<dbReference type="EMBL" id="JBHUFB010000010">
    <property type="protein sequence ID" value="MFD1812784.1"/>
    <property type="molecule type" value="Genomic_DNA"/>
</dbReference>
<dbReference type="RefSeq" id="WP_378485314.1">
    <property type="nucleotide sequence ID" value="NZ_JBHUFB010000010.1"/>
</dbReference>
<feature type="domain" description="Pyridoxamine 5'-phosphate oxidase N-terminal" evidence="2">
    <location>
        <begin position="25"/>
        <end position="125"/>
    </location>
</feature>
<dbReference type="Pfam" id="PF01243">
    <property type="entry name" value="PNPOx_N"/>
    <property type="match status" value="1"/>
</dbReference>
<sequence>MTIPAGTIDRRYSDGTAVPTPWTDVTAILDASQIFWVTTVRPDGRPHVTPLIAVRVDGRLYFSTGPEERKAVNLEANGACVLTTGSNSIEYGTDVVVEGIAAVVTDRDLLERVADAYRVKYGREWSFEVREGRFVHTDAGGQALVFGLTADTVFAFQKGNAFAQTRWRL</sequence>
<dbReference type="Proteomes" id="UP001597286">
    <property type="component" value="Unassembled WGS sequence"/>
</dbReference>
<name>A0ABW4P3D5_9NOCA</name>
<evidence type="ECO:0000259" key="2">
    <source>
        <dbReference type="Pfam" id="PF01243"/>
    </source>
</evidence>
<keyword evidence="1" id="KW-0560">Oxidoreductase</keyword>
<comment type="caution">
    <text evidence="3">The sequence shown here is derived from an EMBL/GenBank/DDBJ whole genome shotgun (WGS) entry which is preliminary data.</text>
</comment>
<dbReference type="PANTHER" id="PTHR35176">
    <property type="entry name" value="HEME OXYGENASE HI_0854-RELATED"/>
    <property type="match status" value="1"/>
</dbReference>
<keyword evidence="4" id="KW-1185">Reference proteome</keyword>
<gene>
    <name evidence="3" type="ORF">ACFSJG_11210</name>
</gene>
<protein>
    <submittedName>
        <fullName evidence="3">Pyridoxamine 5'-phosphate oxidase family protein</fullName>
    </submittedName>
</protein>
<evidence type="ECO:0000313" key="3">
    <source>
        <dbReference type="EMBL" id="MFD1812784.1"/>
    </source>
</evidence>
<evidence type="ECO:0000256" key="1">
    <source>
        <dbReference type="ARBA" id="ARBA00023002"/>
    </source>
</evidence>
<dbReference type="Gene3D" id="2.30.110.10">
    <property type="entry name" value="Electron Transport, Fmn-binding Protein, Chain A"/>
    <property type="match status" value="1"/>
</dbReference>
<accession>A0ABW4P3D5</accession>
<dbReference type="PANTHER" id="PTHR35176:SF4">
    <property type="entry name" value="PYRIDOXAMINE 5'-PHOSPHATE OXIDASE-RELATED FMN-BINDING"/>
    <property type="match status" value="1"/>
</dbReference>
<evidence type="ECO:0000313" key="4">
    <source>
        <dbReference type="Proteomes" id="UP001597286"/>
    </source>
</evidence>
<dbReference type="InterPro" id="IPR011576">
    <property type="entry name" value="Pyridox_Oxase_N"/>
</dbReference>
<dbReference type="SUPFAM" id="SSF50475">
    <property type="entry name" value="FMN-binding split barrel"/>
    <property type="match status" value="1"/>
</dbReference>
<proteinExistence type="predicted"/>
<organism evidence="3 4">
    <name type="scientific">Rhodococcus gannanensis</name>
    <dbReference type="NCBI Taxonomy" id="1960308"/>
    <lineage>
        <taxon>Bacteria</taxon>
        <taxon>Bacillati</taxon>
        <taxon>Actinomycetota</taxon>
        <taxon>Actinomycetes</taxon>
        <taxon>Mycobacteriales</taxon>
        <taxon>Nocardiaceae</taxon>
        <taxon>Rhodococcus</taxon>
    </lineage>
</organism>
<dbReference type="InterPro" id="IPR052019">
    <property type="entry name" value="F420H2_bilvrd_red/Heme_oxyg"/>
</dbReference>
<reference evidence="4" key="1">
    <citation type="journal article" date="2019" name="Int. J. Syst. Evol. Microbiol.">
        <title>The Global Catalogue of Microorganisms (GCM) 10K type strain sequencing project: providing services to taxonomists for standard genome sequencing and annotation.</title>
        <authorList>
            <consortium name="The Broad Institute Genomics Platform"/>
            <consortium name="The Broad Institute Genome Sequencing Center for Infectious Disease"/>
            <person name="Wu L."/>
            <person name="Ma J."/>
        </authorList>
    </citation>
    <scope>NUCLEOTIDE SEQUENCE [LARGE SCALE GENOMIC DNA]</scope>
    <source>
        <strain evidence="4">DT72</strain>
    </source>
</reference>
<dbReference type="InterPro" id="IPR012349">
    <property type="entry name" value="Split_barrel_FMN-bd"/>
</dbReference>